<protein>
    <submittedName>
        <fullName evidence="3">LysM domain-containing protein</fullName>
    </submittedName>
</protein>
<feature type="domain" description="LysM" evidence="2">
    <location>
        <begin position="112"/>
        <end position="165"/>
    </location>
</feature>
<accession>A0A1G5AWE7</accession>
<reference evidence="4" key="1">
    <citation type="submission" date="2016-10" db="EMBL/GenBank/DDBJ databases">
        <authorList>
            <person name="Varghese N."/>
            <person name="Submissions S."/>
        </authorList>
    </citation>
    <scope>NUCLEOTIDE SEQUENCE [LARGE SCALE GENOMIC DNA]</scope>
    <source>
        <strain evidence="4">XBD2006</strain>
    </source>
</reference>
<keyword evidence="1" id="KW-1133">Transmembrane helix</keyword>
<evidence type="ECO:0000259" key="2">
    <source>
        <dbReference type="PROSITE" id="PS51782"/>
    </source>
</evidence>
<dbReference type="Pfam" id="PF01476">
    <property type="entry name" value="LysM"/>
    <property type="match status" value="1"/>
</dbReference>
<dbReference type="CDD" id="cd00118">
    <property type="entry name" value="LysM"/>
    <property type="match status" value="1"/>
</dbReference>
<sequence>MFSFFLDKRMFARYYDNRTVVRKYLFVFYREVKIMSEAMMIAASLYNDPRYFSESEVRIRNNKIRRRKIVRRQFIMLMAVLSVLIFFIMFNISVFNSDAQSDTYMPEYKYYKSITVNYGDSLWTIADSLYSSDHYDDINDYITEVCNINNLADASDIIAGKSLIVPYYSTEFK</sequence>
<evidence type="ECO:0000313" key="4">
    <source>
        <dbReference type="Proteomes" id="UP000183047"/>
    </source>
</evidence>
<proteinExistence type="predicted"/>
<evidence type="ECO:0000256" key="1">
    <source>
        <dbReference type="SAM" id="Phobius"/>
    </source>
</evidence>
<dbReference type="EMBL" id="FMUR01000004">
    <property type="protein sequence ID" value="SCX82227.1"/>
    <property type="molecule type" value="Genomic_DNA"/>
</dbReference>
<gene>
    <name evidence="3" type="ORF">SAMN02910451_00401</name>
</gene>
<evidence type="ECO:0000313" key="3">
    <source>
        <dbReference type="EMBL" id="SCX82227.1"/>
    </source>
</evidence>
<dbReference type="InterPro" id="IPR036779">
    <property type="entry name" value="LysM_dom_sf"/>
</dbReference>
<feature type="transmembrane region" description="Helical" evidence="1">
    <location>
        <begin position="74"/>
        <end position="95"/>
    </location>
</feature>
<dbReference type="Proteomes" id="UP000183047">
    <property type="component" value="Unassembled WGS sequence"/>
</dbReference>
<keyword evidence="1" id="KW-0472">Membrane</keyword>
<dbReference type="PROSITE" id="PS51782">
    <property type="entry name" value="LYSM"/>
    <property type="match status" value="1"/>
</dbReference>
<keyword evidence="1" id="KW-0812">Transmembrane</keyword>
<name>A0A1G5AWE7_9FIRM</name>
<dbReference type="Gene3D" id="3.10.350.10">
    <property type="entry name" value="LysM domain"/>
    <property type="match status" value="1"/>
</dbReference>
<dbReference type="InterPro" id="IPR018392">
    <property type="entry name" value="LysM"/>
</dbReference>
<organism evidence="3 4">
    <name type="scientific">Butyrivibrio hungatei</name>
    <dbReference type="NCBI Taxonomy" id="185008"/>
    <lineage>
        <taxon>Bacteria</taxon>
        <taxon>Bacillati</taxon>
        <taxon>Bacillota</taxon>
        <taxon>Clostridia</taxon>
        <taxon>Lachnospirales</taxon>
        <taxon>Lachnospiraceae</taxon>
        <taxon>Butyrivibrio</taxon>
    </lineage>
</organism>
<keyword evidence="4" id="KW-1185">Reference proteome</keyword>
<dbReference type="AlphaFoldDB" id="A0A1G5AWE7"/>